<evidence type="ECO:0000313" key="6">
    <source>
        <dbReference type="Proteomes" id="UP000028864"/>
    </source>
</evidence>
<dbReference type="Gene3D" id="2.40.160.210">
    <property type="entry name" value="Acyl-CoA thioesterase, double hotdog domain"/>
    <property type="match status" value="1"/>
</dbReference>
<sequence>MSALLDLLTVRETGVDRWRGPGAGPEGKRSFGGLFAAQSLAAAIATVPAEKRVTNMHLQFLRGGEAGDGADYRVERVYDGRTAAARRVEGRQHDRLLNTATVSFSAEMAGPEHGTHLMPTPPEALDPDRSLGPSPSVPLHEFDIRVDDQGDGTDFVRRFWWRTTVPLPADPVLHNLVAVYITDLYGVDPIFAVHGHSMRDRTYRGGTTDTSMWFHRPVYADQWNLLESRSPAAARGRGVVTASLVRADGVVAATMVQEGLAANR</sequence>
<dbReference type="SUPFAM" id="SSF54637">
    <property type="entry name" value="Thioesterase/thiol ester dehydrase-isomerase"/>
    <property type="match status" value="2"/>
</dbReference>
<dbReference type="Pfam" id="PF20789">
    <property type="entry name" value="4HBT_3C"/>
    <property type="match status" value="1"/>
</dbReference>
<dbReference type="GO" id="GO:0006637">
    <property type="term" value="P:acyl-CoA metabolic process"/>
    <property type="evidence" value="ECO:0007669"/>
    <property type="project" value="InterPro"/>
</dbReference>
<dbReference type="InterPro" id="IPR049450">
    <property type="entry name" value="ACOT8-like_C"/>
</dbReference>
<organism evidence="5 6">
    <name type="scientific">Mycolicibacterium neoaurum</name>
    <name type="common">Mycobacterium neoaurum</name>
    <dbReference type="NCBI Taxonomy" id="1795"/>
    <lineage>
        <taxon>Bacteria</taxon>
        <taxon>Bacillati</taxon>
        <taxon>Actinomycetota</taxon>
        <taxon>Actinomycetes</taxon>
        <taxon>Mycobacteriales</taxon>
        <taxon>Mycobacteriaceae</taxon>
        <taxon>Mycolicibacterium</taxon>
    </lineage>
</organism>
<comment type="similarity">
    <text evidence="1">Belongs to the C/M/P thioester hydrolase family.</text>
</comment>
<evidence type="ECO:0000256" key="2">
    <source>
        <dbReference type="ARBA" id="ARBA00022801"/>
    </source>
</evidence>
<dbReference type="EMBL" id="LK021337">
    <property type="protein sequence ID" value="CDQ43016.1"/>
    <property type="molecule type" value="Genomic_DNA"/>
</dbReference>
<dbReference type="AlphaFoldDB" id="A0AAV2WFS1"/>
<dbReference type="Pfam" id="PF13622">
    <property type="entry name" value="4HBT_3"/>
    <property type="match status" value="1"/>
</dbReference>
<feature type="domain" description="Acyl-CoA thioesterase-like C-terminal" evidence="4">
    <location>
        <begin position="139"/>
        <end position="260"/>
    </location>
</feature>
<dbReference type="Proteomes" id="UP000028864">
    <property type="component" value="Unassembled WGS sequence"/>
</dbReference>
<gene>
    <name evidence="5" type="ORF">BN1047_00877</name>
</gene>
<dbReference type="GO" id="GO:0047617">
    <property type="term" value="F:fatty acyl-CoA hydrolase activity"/>
    <property type="evidence" value="ECO:0007669"/>
    <property type="project" value="InterPro"/>
</dbReference>
<keyword evidence="2" id="KW-0378">Hydrolase</keyword>
<evidence type="ECO:0000313" key="5">
    <source>
        <dbReference type="EMBL" id="CDQ43016.1"/>
    </source>
</evidence>
<dbReference type="InterPro" id="IPR003703">
    <property type="entry name" value="Acyl_CoA_thio"/>
</dbReference>
<reference evidence="5" key="2">
    <citation type="submission" date="2015-09" db="EMBL/GenBank/DDBJ databases">
        <title>Draft genome sequence of Mycobacterium neoaurum DSM 44074.</title>
        <authorList>
            <person name="Croce O."/>
            <person name="Robert C."/>
            <person name="Raoult D."/>
            <person name="Drancourt M."/>
        </authorList>
    </citation>
    <scope>NUCLEOTIDE SEQUENCE</scope>
    <source>
        <strain evidence="5">DSM 44074</strain>
    </source>
</reference>
<dbReference type="InterPro" id="IPR042171">
    <property type="entry name" value="Acyl-CoA_hotdog"/>
</dbReference>
<protein>
    <submittedName>
        <fullName evidence="5">Acyl-CoA thioesterase</fullName>
    </submittedName>
</protein>
<dbReference type="CDD" id="cd03444">
    <property type="entry name" value="Thioesterase_II_repeat1"/>
    <property type="match status" value="1"/>
</dbReference>
<dbReference type="PANTHER" id="PTHR11066:SF34">
    <property type="entry name" value="ACYL-COENZYME A THIOESTERASE 8"/>
    <property type="match status" value="1"/>
</dbReference>
<evidence type="ECO:0000259" key="3">
    <source>
        <dbReference type="Pfam" id="PF13622"/>
    </source>
</evidence>
<dbReference type="PANTHER" id="PTHR11066">
    <property type="entry name" value="ACYL-COA THIOESTERASE"/>
    <property type="match status" value="1"/>
</dbReference>
<dbReference type="RefSeq" id="WP_036469356.1">
    <property type="nucleotide sequence ID" value="NZ_LK021337.1"/>
</dbReference>
<feature type="domain" description="Acyl-CoA thioesterase-like N-terminal HotDog" evidence="3">
    <location>
        <begin position="26"/>
        <end position="104"/>
    </location>
</feature>
<accession>A0AAV2WFS1</accession>
<evidence type="ECO:0000256" key="1">
    <source>
        <dbReference type="ARBA" id="ARBA00006538"/>
    </source>
</evidence>
<reference evidence="5" key="1">
    <citation type="submission" date="2014-05" db="EMBL/GenBank/DDBJ databases">
        <authorList>
            <person name="Urmite Genomes"/>
        </authorList>
    </citation>
    <scope>NUCLEOTIDE SEQUENCE</scope>
    <source>
        <strain evidence="5">DSM 44074</strain>
    </source>
</reference>
<name>A0AAV2WFS1_MYCNE</name>
<proteinExistence type="inferred from homology"/>
<dbReference type="InterPro" id="IPR049449">
    <property type="entry name" value="TesB_ACOT8-like_N"/>
</dbReference>
<evidence type="ECO:0000259" key="4">
    <source>
        <dbReference type="Pfam" id="PF20789"/>
    </source>
</evidence>
<dbReference type="InterPro" id="IPR029069">
    <property type="entry name" value="HotDog_dom_sf"/>
</dbReference>
<dbReference type="GO" id="GO:0009062">
    <property type="term" value="P:fatty acid catabolic process"/>
    <property type="evidence" value="ECO:0007669"/>
    <property type="project" value="TreeGrafter"/>
</dbReference>